<comment type="caution">
    <text evidence="2">The sequence shown here is derived from an EMBL/GenBank/DDBJ whole genome shotgun (WGS) entry which is preliminary data.</text>
</comment>
<gene>
    <name evidence="2" type="ORF">J2W40_001748</name>
</gene>
<feature type="domain" description="PilZ" evidence="1">
    <location>
        <begin position="10"/>
        <end position="82"/>
    </location>
</feature>
<accession>A0ABU1X026</accession>
<dbReference type="RefSeq" id="WP_310223657.1">
    <property type="nucleotide sequence ID" value="NZ_JAVDWV010000007.1"/>
</dbReference>
<dbReference type="EMBL" id="JAVDWV010000007">
    <property type="protein sequence ID" value="MDR7154930.1"/>
    <property type="molecule type" value="Genomic_DNA"/>
</dbReference>
<proteinExistence type="predicted"/>
<name>A0ABU1X026_SPHXE</name>
<evidence type="ECO:0000313" key="2">
    <source>
        <dbReference type="EMBL" id="MDR7154930.1"/>
    </source>
</evidence>
<evidence type="ECO:0000259" key="1">
    <source>
        <dbReference type="Pfam" id="PF07238"/>
    </source>
</evidence>
<dbReference type="Proteomes" id="UP001267638">
    <property type="component" value="Unassembled WGS sequence"/>
</dbReference>
<dbReference type="Pfam" id="PF07238">
    <property type="entry name" value="PilZ"/>
    <property type="match status" value="1"/>
</dbReference>
<sequence length="116" mass="12653">MTHLPQHQPDRRRDSRFVANTPATLLWEGVSEPVTILNISVYGALLDTAYLPPIGARITLISDHLEVCGTVIWHGADRCGLLLSHAIDPLAVIDGPSVRTTEPPIILKKIAPGRYA</sequence>
<dbReference type="SUPFAM" id="SSF141371">
    <property type="entry name" value="PilZ domain-like"/>
    <property type="match status" value="1"/>
</dbReference>
<protein>
    <recommendedName>
        <fullName evidence="1">PilZ domain-containing protein</fullName>
    </recommendedName>
</protein>
<reference evidence="2 3" key="1">
    <citation type="submission" date="2023-07" db="EMBL/GenBank/DDBJ databases">
        <title>Sorghum-associated microbial communities from plants grown in Nebraska, USA.</title>
        <authorList>
            <person name="Schachtman D."/>
        </authorList>
    </citation>
    <scope>NUCLEOTIDE SEQUENCE [LARGE SCALE GENOMIC DNA]</scope>
    <source>
        <strain evidence="2 3">4256</strain>
    </source>
</reference>
<keyword evidence="3" id="KW-1185">Reference proteome</keyword>
<organism evidence="2 3">
    <name type="scientific">Sphingobium xenophagum</name>
    <dbReference type="NCBI Taxonomy" id="121428"/>
    <lineage>
        <taxon>Bacteria</taxon>
        <taxon>Pseudomonadati</taxon>
        <taxon>Pseudomonadota</taxon>
        <taxon>Alphaproteobacteria</taxon>
        <taxon>Sphingomonadales</taxon>
        <taxon>Sphingomonadaceae</taxon>
        <taxon>Sphingobium</taxon>
    </lineage>
</organism>
<evidence type="ECO:0000313" key="3">
    <source>
        <dbReference type="Proteomes" id="UP001267638"/>
    </source>
</evidence>
<dbReference type="Gene3D" id="2.40.10.220">
    <property type="entry name" value="predicted glycosyltransferase like domains"/>
    <property type="match status" value="1"/>
</dbReference>
<dbReference type="InterPro" id="IPR009875">
    <property type="entry name" value="PilZ_domain"/>
</dbReference>